<evidence type="ECO:0000256" key="2">
    <source>
        <dbReference type="ARBA" id="ARBA00022884"/>
    </source>
</evidence>
<reference evidence="7 8" key="1">
    <citation type="journal article" date="2017" name="Arch. Microbiol.">
        <title>Mariprofundus micogutta sp. nov., a novel iron-oxidizing zetaproteobacterium isolated from a deep-sea hydrothermal field at the Bayonnaise knoll of the Izu-Ogasawara arc, and a description of Mariprofundales ord. nov. and Zetaproteobacteria classis nov.</title>
        <authorList>
            <person name="Makita H."/>
            <person name="Tanaka E."/>
            <person name="Mitsunobu S."/>
            <person name="Miyazaki M."/>
            <person name="Nunoura T."/>
            <person name="Uematsu K."/>
            <person name="Takaki Y."/>
            <person name="Nishi S."/>
            <person name="Shimamura S."/>
            <person name="Takai K."/>
        </authorList>
    </citation>
    <scope>NUCLEOTIDE SEQUENCE [LARGE SCALE GENOMIC DNA]</scope>
    <source>
        <strain evidence="7 8">ET2</strain>
    </source>
</reference>
<dbReference type="Pfam" id="PF01479">
    <property type="entry name" value="S4"/>
    <property type="match status" value="1"/>
</dbReference>
<dbReference type="SMART" id="SM00363">
    <property type="entry name" value="S4"/>
    <property type="match status" value="1"/>
</dbReference>
<keyword evidence="8" id="KW-1185">Reference proteome</keyword>
<evidence type="ECO:0000256" key="5">
    <source>
        <dbReference type="SAM" id="MobiDB-lite"/>
    </source>
</evidence>
<dbReference type="OrthoDB" id="9797176at2"/>
<evidence type="ECO:0000256" key="3">
    <source>
        <dbReference type="ARBA" id="ARBA00023125"/>
    </source>
</evidence>
<dbReference type="GO" id="GO:0003727">
    <property type="term" value="F:single-stranded RNA binding"/>
    <property type="evidence" value="ECO:0007669"/>
    <property type="project" value="InterPro"/>
</dbReference>
<dbReference type="GO" id="GO:0043023">
    <property type="term" value="F:ribosomal large subunit binding"/>
    <property type="evidence" value="ECO:0007669"/>
    <property type="project" value="InterPro"/>
</dbReference>
<feature type="compositionally biased region" description="Basic residues" evidence="5">
    <location>
        <begin position="114"/>
        <end position="129"/>
    </location>
</feature>
<evidence type="ECO:0000313" key="7">
    <source>
        <dbReference type="EMBL" id="GAV20560.1"/>
    </source>
</evidence>
<dbReference type="STRING" id="1921010.MMIC_P1529"/>
<dbReference type="InterPro" id="IPR025708">
    <property type="entry name" value="HSP15"/>
</dbReference>
<feature type="compositionally biased region" description="Basic and acidic residues" evidence="5">
    <location>
        <begin position="87"/>
        <end position="97"/>
    </location>
</feature>
<evidence type="ECO:0000256" key="1">
    <source>
        <dbReference type="ARBA" id="ARBA00008396"/>
    </source>
</evidence>
<dbReference type="GO" id="GO:0034605">
    <property type="term" value="P:cellular response to heat"/>
    <property type="evidence" value="ECO:0007669"/>
    <property type="project" value="InterPro"/>
</dbReference>
<feature type="domain" description="RNA-binding S4" evidence="6">
    <location>
        <begin position="6"/>
        <end position="69"/>
    </location>
</feature>
<evidence type="ECO:0000256" key="4">
    <source>
        <dbReference type="PROSITE-ProRule" id="PRU00182"/>
    </source>
</evidence>
<evidence type="ECO:0000313" key="8">
    <source>
        <dbReference type="Proteomes" id="UP000231632"/>
    </source>
</evidence>
<dbReference type="PROSITE" id="PS50889">
    <property type="entry name" value="S4"/>
    <property type="match status" value="1"/>
</dbReference>
<keyword evidence="2 4" id="KW-0694">RNA-binding</keyword>
<dbReference type="Gene3D" id="3.10.290.10">
    <property type="entry name" value="RNA-binding S4 domain"/>
    <property type="match status" value="1"/>
</dbReference>
<comment type="similarity">
    <text evidence="1">Belongs to the HSP15 family.</text>
</comment>
<dbReference type="GO" id="GO:0003677">
    <property type="term" value="F:DNA binding"/>
    <property type="evidence" value="ECO:0007669"/>
    <property type="project" value="UniProtKB-KW"/>
</dbReference>
<dbReference type="InterPro" id="IPR036986">
    <property type="entry name" value="S4_RNA-bd_sf"/>
</dbReference>
<gene>
    <name evidence="7" type="ORF">MMIC_P1529</name>
</gene>
<dbReference type="EMBL" id="BDFD01000012">
    <property type="protein sequence ID" value="GAV20560.1"/>
    <property type="molecule type" value="Genomic_DNA"/>
</dbReference>
<comment type="caution">
    <text evidence="7">The sequence shown here is derived from an EMBL/GenBank/DDBJ whole genome shotgun (WGS) entry which is preliminary data.</text>
</comment>
<feature type="region of interest" description="Disordered" evidence="5">
    <location>
        <begin position="83"/>
        <end position="129"/>
    </location>
</feature>
<dbReference type="RefSeq" id="WP_072659876.1">
    <property type="nucleotide sequence ID" value="NZ_BDFD01000012.1"/>
</dbReference>
<proteinExistence type="inferred from homology"/>
<name>A0A1L8CNR1_9PROT</name>
<protein>
    <submittedName>
        <fullName evidence="7">Ribosome-associated heat shock protein Hsp15</fullName>
    </submittedName>
</protein>
<accession>A0A1L8CNR1</accession>
<dbReference type="SUPFAM" id="SSF55174">
    <property type="entry name" value="Alpha-L RNA-binding motif"/>
    <property type="match status" value="1"/>
</dbReference>
<keyword evidence="3" id="KW-0238">DNA-binding</keyword>
<dbReference type="PIRSF" id="PIRSF016821">
    <property type="entry name" value="HSP15"/>
    <property type="match status" value="1"/>
</dbReference>
<evidence type="ECO:0000259" key="6">
    <source>
        <dbReference type="SMART" id="SM00363"/>
    </source>
</evidence>
<keyword evidence="7" id="KW-0346">Stress response</keyword>
<dbReference type="CDD" id="cd00165">
    <property type="entry name" value="S4"/>
    <property type="match status" value="1"/>
</dbReference>
<dbReference type="AlphaFoldDB" id="A0A1L8CNR1"/>
<organism evidence="7 8">
    <name type="scientific">Mariprofundus micogutta</name>
    <dbReference type="NCBI Taxonomy" id="1921010"/>
    <lineage>
        <taxon>Bacteria</taxon>
        <taxon>Pseudomonadati</taxon>
        <taxon>Pseudomonadota</taxon>
        <taxon>Candidatius Mariprofundia</taxon>
        <taxon>Mariprofundales</taxon>
        <taxon>Mariprofundaceae</taxon>
        <taxon>Mariprofundus</taxon>
    </lineage>
</organism>
<dbReference type="Proteomes" id="UP000231632">
    <property type="component" value="Unassembled WGS sequence"/>
</dbReference>
<dbReference type="InterPro" id="IPR002942">
    <property type="entry name" value="S4_RNA-bd"/>
</dbReference>
<sequence length="129" mass="14842">MSKNSVRIDKWLWAARFFKTRGLATEMVSGGHVQMNGERVKASRAVKIGDRLNIVRNQETYVVTITALAEKRGSATIAQTLYQETEESQKSREEQNQLRKLNAASAPAPDKRPDKKARRQIIRFRRRED</sequence>